<evidence type="ECO:0000256" key="1">
    <source>
        <dbReference type="ARBA" id="ARBA00009995"/>
    </source>
</evidence>
<evidence type="ECO:0000256" key="2">
    <source>
        <dbReference type="ARBA" id="ARBA00022679"/>
    </source>
</evidence>
<dbReference type="Proteomes" id="UP001221757">
    <property type="component" value="Unassembled WGS sequence"/>
</dbReference>
<accession>A0AAD7DBR5</accession>
<gene>
    <name evidence="4" type="ORF">B0H17DRAFT_1333162</name>
</gene>
<dbReference type="GO" id="GO:0035251">
    <property type="term" value="F:UDP-glucosyltransferase activity"/>
    <property type="evidence" value="ECO:0007669"/>
    <property type="project" value="TreeGrafter"/>
</dbReference>
<feature type="region of interest" description="Disordered" evidence="3">
    <location>
        <begin position="455"/>
        <end position="508"/>
    </location>
</feature>
<dbReference type="Pfam" id="PF00201">
    <property type="entry name" value="UDPGT"/>
    <property type="match status" value="1"/>
</dbReference>
<dbReference type="PANTHER" id="PTHR48047">
    <property type="entry name" value="GLYCOSYLTRANSFERASE"/>
    <property type="match status" value="1"/>
</dbReference>
<reference evidence="4" key="1">
    <citation type="submission" date="2023-03" db="EMBL/GenBank/DDBJ databases">
        <title>Massive genome expansion in bonnet fungi (Mycena s.s.) driven by repeated elements and novel gene families across ecological guilds.</title>
        <authorList>
            <consortium name="Lawrence Berkeley National Laboratory"/>
            <person name="Harder C.B."/>
            <person name="Miyauchi S."/>
            <person name="Viragh M."/>
            <person name="Kuo A."/>
            <person name="Thoen E."/>
            <person name="Andreopoulos B."/>
            <person name="Lu D."/>
            <person name="Skrede I."/>
            <person name="Drula E."/>
            <person name="Henrissat B."/>
            <person name="Morin E."/>
            <person name="Kohler A."/>
            <person name="Barry K."/>
            <person name="LaButti K."/>
            <person name="Morin E."/>
            <person name="Salamov A."/>
            <person name="Lipzen A."/>
            <person name="Mereny Z."/>
            <person name="Hegedus B."/>
            <person name="Baldrian P."/>
            <person name="Stursova M."/>
            <person name="Weitz H."/>
            <person name="Taylor A."/>
            <person name="Grigoriev I.V."/>
            <person name="Nagy L.G."/>
            <person name="Martin F."/>
            <person name="Kauserud H."/>
        </authorList>
    </citation>
    <scope>NUCLEOTIDE SEQUENCE</scope>
    <source>
        <strain evidence="4">CBHHK067</strain>
    </source>
</reference>
<keyword evidence="2" id="KW-0808">Transferase</keyword>
<feature type="region of interest" description="Disordered" evidence="3">
    <location>
        <begin position="567"/>
        <end position="619"/>
    </location>
</feature>
<organism evidence="4 5">
    <name type="scientific">Mycena rosella</name>
    <name type="common">Pink bonnet</name>
    <name type="synonym">Agaricus rosellus</name>
    <dbReference type="NCBI Taxonomy" id="1033263"/>
    <lineage>
        <taxon>Eukaryota</taxon>
        <taxon>Fungi</taxon>
        <taxon>Dikarya</taxon>
        <taxon>Basidiomycota</taxon>
        <taxon>Agaricomycotina</taxon>
        <taxon>Agaricomycetes</taxon>
        <taxon>Agaricomycetidae</taxon>
        <taxon>Agaricales</taxon>
        <taxon>Marasmiineae</taxon>
        <taxon>Mycenaceae</taxon>
        <taxon>Mycena</taxon>
    </lineage>
</organism>
<dbReference type="AlphaFoldDB" id="A0AAD7DBR5"/>
<evidence type="ECO:0000313" key="4">
    <source>
        <dbReference type="EMBL" id="KAJ7683787.1"/>
    </source>
</evidence>
<comment type="similarity">
    <text evidence="1">Belongs to the UDP-glycosyltransferase family.</text>
</comment>
<evidence type="ECO:0000256" key="3">
    <source>
        <dbReference type="SAM" id="MobiDB-lite"/>
    </source>
</evidence>
<proteinExistence type="inferred from homology"/>
<dbReference type="EMBL" id="JARKIE010000105">
    <property type="protein sequence ID" value="KAJ7683787.1"/>
    <property type="molecule type" value="Genomic_DNA"/>
</dbReference>
<dbReference type="SUPFAM" id="SSF53756">
    <property type="entry name" value="UDP-Glycosyltransferase/glycogen phosphorylase"/>
    <property type="match status" value="1"/>
</dbReference>
<dbReference type="InterPro" id="IPR002213">
    <property type="entry name" value="UDP_glucos_trans"/>
</dbReference>
<dbReference type="Gene3D" id="3.40.50.2000">
    <property type="entry name" value="Glycogen Phosphorylase B"/>
    <property type="match status" value="1"/>
</dbReference>
<sequence length="639" mass="68741">MTLVQHNIVDGSGAADVQARRSRLRIIGVGDKHIPFKPDVIKQAIGQLIGGWIEALPQLVEGSEGWPEPHTLHMDFIIGGFVIEPTKQIVTLAWNGTDTLSGRVVKYPGAPDMYDHERLAYGSGPADGLSQLLVAAQGFAKVVDGYIAPSATCFEPVGVPYCREMYQKRGQELFTVGLQAHELCWTDVAAAPPTNEIVKSFLDTAVGQYGAKSVLYISFGSLFFPIATPELIEALVDTLLASLPTELIQRVNTSGKGLICDFWVEQRAILQHSAVGWFLTHGGFNSISESLSQGIPLIVWPTNAEQPIKRCPHFIRNILITPTNQVRTGPHLGPSLRGSKTITGTVEDASAEFKRHIRGCAGPEGDRVAENARQMAKALREARKGETALRIVGDVAYNQRIDEERNGRAYERPPIPQLGVSRLARSASGLNGGTSGPARRFGFDFVTAADVDVEDADDDTGYGRKRRLPASASSTAGIHQRPSTKPSRRGRRRSHTLDKPTPIPCSRPSIIIPLPDPELVDACAGVHVSSIDVAPMQEGGVHTQIVLPIHSLPQHESATVPAALYELPPSTPHEAPGTSNVKRDHTSTSSTRDPQGHTSWTASPAGRSPGGRGRDDCDNAIGSGAVLRDAQAWVGICPS</sequence>
<dbReference type="PANTHER" id="PTHR48047:SF236">
    <property type="entry name" value="UDP-GLYCOSYLTRANSFERASE 90A1"/>
    <property type="match status" value="1"/>
</dbReference>
<keyword evidence="5" id="KW-1185">Reference proteome</keyword>
<comment type="caution">
    <text evidence="4">The sequence shown here is derived from an EMBL/GenBank/DDBJ whole genome shotgun (WGS) entry which is preliminary data.</text>
</comment>
<protein>
    <recommendedName>
        <fullName evidence="6">Glycosyltransferase family 1 protein</fullName>
    </recommendedName>
</protein>
<evidence type="ECO:0008006" key="6">
    <source>
        <dbReference type="Google" id="ProtNLM"/>
    </source>
</evidence>
<name>A0AAD7DBR5_MYCRO</name>
<feature type="compositionally biased region" description="Polar residues" evidence="3">
    <location>
        <begin position="471"/>
        <end position="485"/>
    </location>
</feature>
<feature type="compositionally biased region" description="Polar residues" evidence="3">
    <location>
        <begin position="587"/>
        <end position="601"/>
    </location>
</feature>
<evidence type="ECO:0000313" key="5">
    <source>
        <dbReference type="Proteomes" id="UP001221757"/>
    </source>
</evidence>